<keyword evidence="2" id="KW-0028">Amino-acid biosynthesis</keyword>
<dbReference type="InterPro" id="IPR031322">
    <property type="entry name" value="Shikimate/glucono_kinase"/>
</dbReference>
<organism evidence="4 5">
    <name type="scientific">Heracleum sosnowskyi</name>
    <dbReference type="NCBI Taxonomy" id="360622"/>
    <lineage>
        <taxon>Eukaryota</taxon>
        <taxon>Viridiplantae</taxon>
        <taxon>Streptophyta</taxon>
        <taxon>Embryophyta</taxon>
        <taxon>Tracheophyta</taxon>
        <taxon>Spermatophyta</taxon>
        <taxon>Magnoliopsida</taxon>
        <taxon>eudicotyledons</taxon>
        <taxon>Gunneridae</taxon>
        <taxon>Pentapetalae</taxon>
        <taxon>asterids</taxon>
        <taxon>campanulids</taxon>
        <taxon>Apiales</taxon>
        <taxon>Apiaceae</taxon>
        <taxon>Apioideae</taxon>
        <taxon>apioid superclade</taxon>
        <taxon>Tordylieae</taxon>
        <taxon>Tordyliinae</taxon>
        <taxon>Heracleum</taxon>
    </lineage>
</organism>
<dbReference type="GO" id="GO:0009073">
    <property type="term" value="P:aromatic amino acid family biosynthetic process"/>
    <property type="evidence" value="ECO:0007669"/>
    <property type="project" value="UniProtKB-KW"/>
</dbReference>
<reference evidence="4" key="2">
    <citation type="submission" date="2023-05" db="EMBL/GenBank/DDBJ databases">
        <authorList>
            <person name="Schelkunov M.I."/>
        </authorList>
    </citation>
    <scope>NUCLEOTIDE SEQUENCE</scope>
    <source>
        <strain evidence="4">Hsosn_3</strain>
        <tissue evidence="4">Leaf</tissue>
    </source>
</reference>
<dbReference type="GO" id="GO:0008652">
    <property type="term" value="P:amino acid biosynthetic process"/>
    <property type="evidence" value="ECO:0007669"/>
    <property type="project" value="UniProtKB-KW"/>
</dbReference>
<sequence length="158" mass="17917">MGEGGDRCSVELTMMLLRRNCVKYLVTYLTITEDVLRERFSEYGNISTVVVMKDSAGVSYFQLKSYYLAKIMDNRPTNNYLMFGFNSMVLQKLSSMQRLVVSTGGGAVIRPINWRHMQKGFSVWLDVPVEALARRITSVGTESRPLLHNKSGDAYAKE</sequence>
<comment type="caution">
    <text evidence="4">The sequence shown here is derived from an EMBL/GenBank/DDBJ whole genome shotgun (WGS) entry which is preliminary data.</text>
</comment>
<dbReference type="Proteomes" id="UP001237642">
    <property type="component" value="Unassembled WGS sequence"/>
</dbReference>
<dbReference type="GO" id="GO:0003676">
    <property type="term" value="F:nucleic acid binding"/>
    <property type="evidence" value="ECO:0007669"/>
    <property type="project" value="InterPro"/>
</dbReference>
<evidence type="ECO:0000256" key="2">
    <source>
        <dbReference type="ARBA" id="ARBA00022605"/>
    </source>
</evidence>
<dbReference type="GO" id="GO:0009507">
    <property type="term" value="C:chloroplast"/>
    <property type="evidence" value="ECO:0007669"/>
    <property type="project" value="TreeGrafter"/>
</dbReference>
<dbReference type="InterPro" id="IPR035979">
    <property type="entry name" value="RBD_domain_sf"/>
</dbReference>
<dbReference type="SUPFAM" id="SSF54928">
    <property type="entry name" value="RNA-binding domain, RBD"/>
    <property type="match status" value="1"/>
</dbReference>
<keyword evidence="5" id="KW-1185">Reference proteome</keyword>
<evidence type="ECO:0000313" key="4">
    <source>
        <dbReference type="EMBL" id="KAK1397858.1"/>
    </source>
</evidence>
<evidence type="ECO:0000313" key="5">
    <source>
        <dbReference type="Proteomes" id="UP001237642"/>
    </source>
</evidence>
<dbReference type="Pfam" id="PF01202">
    <property type="entry name" value="SKI"/>
    <property type="match status" value="1"/>
</dbReference>
<keyword evidence="3" id="KW-0057">Aromatic amino acid biosynthesis</keyword>
<dbReference type="EMBL" id="JAUIZM010000002">
    <property type="protein sequence ID" value="KAK1397858.1"/>
    <property type="molecule type" value="Genomic_DNA"/>
</dbReference>
<comment type="similarity">
    <text evidence="1">Belongs to the shikimate kinase family.</text>
</comment>
<protein>
    <recommendedName>
        <fullName evidence="6">RRM domain-containing protein</fullName>
    </recommendedName>
</protein>
<dbReference type="Gene3D" id="3.30.70.330">
    <property type="match status" value="1"/>
</dbReference>
<evidence type="ECO:0000256" key="3">
    <source>
        <dbReference type="ARBA" id="ARBA00023141"/>
    </source>
</evidence>
<reference evidence="4" key="1">
    <citation type="submission" date="2023-02" db="EMBL/GenBank/DDBJ databases">
        <title>Genome of toxic invasive species Heracleum sosnowskyi carries increased number of genes despite the absence of recent whole-genome duplications.</title>
        <authorList>
            <person name="Schelkunov M."/>
            <person name="Shtratnikova V."/>
            <person name="Makarenko M."/>
            <person name="Klepikova A."/>
            <person name="Omelchenko D."/>
            <person name="Novikova G."/>
            <person name="Obukhova E."/>
            <person name="Bogdanov V."/>
            <person name="Penin A."/>
            <person name="Logacheva M."/>
        </authorList>
    </citation>
    <scope>NUCLEOTIDE SEQUENCE</scope>
    <source>
        <strain evidence="4">Hsosn_3</strain>
        <tissue evidence="4">Leaf</tissue>
    </source>
</reference>
<accession>A0AAD8J7C5</accession>
<dbReference type="PANTHER" id="PTHR21087">
    <property type="entry name" value="SHIKIMATE KINASE"/>
    <property type="match status" value="1"/>
</dbReference>
<dbReference type="Gene3D" id="3.40.50.300">
    <property type="entry name" value="P-loop containing nucleotide triphosphate hydrolases"/>
    <property type="match status" value="1"/>
</dbReference>
<dbReference type="AlphaFoldDB" id="A0AAD8J7C5"/>
<dbReference type="GO" id="GO:0004765">
    <property type="term" value="F:shikimate kinase activity"/>
    <property type="evidence" value="ECO:0007669"/>
    <property type="project" value="TreeGrafter"/>
</dbReference>
<evidence type="ECO:0000256" key="1">
    <source>
        <dbReference type="ARBA" id="ARBA00006997"/>
    </source>
</evidence>
<dbReference type="InterPro" id="IPR027417">
    <property type="entry name" value="P-loop_NTPase"/>
</dbReference>
<gene>
    <name evidence="4" type="ORF">POM88_007721</name>
</gene>
<dbReference type="GO" id="GO:0005829">
    <property type="term" value="C:cytosol"/>
    <property type="evidence" value="ECO:0007669"/>
    <property type="project" value="TreeGrafter"/>
</dbReference>
<name>A0AAD8J7C5_9APIA</name>
<dbReference type="PRINTS" id="PR01100">
    <property type="entry name" value="SHIKIMTKNASE"/>
</dbReference>
<proteinExistence type="inferred from homology"/>
<evidence type="ECO:0008006" key="6">
    <source>
        <dbReference type="Google" id="ProtNLM"/>
    </source>
</evidence>
<dbReference type="InterPro" id="IPR012677">
    <property type="entry name" value="Nucleotide-bd_a/b_plait_sf"/>
</dbReference>
<dbReference type="PANTHER" id="PTHR21087:SF16">
    <property type="entry name" value="SHIKIMATE KINASE 1, CHLOROPLASTIC"/>
    <property type="match status" value="1"/>
</dbReference>